<dbReference type="CDD" id="cd00501">
    <property type="entry name" value="Peptidase_C15"/>
    <property type="match status" value="1"/>
</dbReference>
<dbReference type="PANTHER" id="PTHR47926:SF442">
    <property type="entry name" value="PUTATIVE-RELATED"/>
    <property type="match status" value="1"/>
</dbReference>
<feature type="repeat" description="PPR" evidence="16">
    <location>
        <begin position="595"/>
        <end position="629"/>
    </location>
</feature>
<comment type="caution">
    <text evidence="19">The sequence shown here is derived from an EMBL/GenBank/DDBJ whole genome shotgun (WGS) entry which is preliminary data.</text>
</comment>
<name>A0A498HE52_MALDO</name>
<dbReference type="PANTHER" id="PTHR47926">
    <property type="entry name" value="PENTATRICOPEPTIDE REPEAT-CONTAINING PROTEIN"/>
    <property type="match status" value="1"/>
</dbReference>
<evidence type="ECO:0000256" key="13">
    <source>
        <dbReference type="ARBA" id="ARBA00023295"/>
    </source>
</evidence>
<dbReference type="SUPFAM" id="SSF53182">
    <property type="entry name" value="Pyrrolidone carboxyl peptidase (pyroglutamate aminopeptidase)"/>
    <property type="match status" value="1"/>
</dbReference>
<dbReference type="Proteomes" id="UP000290289">
    <property type="component" value="Chromosome 16"/>
</dbReference>
<dbReference type="FunFam" id="2.160.20.10:FF:000032">
    <property type="entry name" value="Pectin lyase-like superfamily protein"/>
    <property type="match status" value="1"/>
</dbReference>
<keyword evidence="12" id="KW-0788">Thiol protease</keyword>
<dbReference type="EC" id="3.2.1.15" evidence="4"/>
<dbReference type="GO" id="GO:0009451">
    <property type="term" value="P:RNA modification"/>
    <property type="evidence" value="ECO:0007669"/>
    <property type="project" value="InterPro"/>
</dbReference>
<dbReference type="InterPro" id="IPR000743">
    <property type="entry name" value="Glyco_hydro_28"/>
</dbReference>
<evidence type="ECO:0000256" key="4">
    <source>
        <dbReference type="ARBA" id="ARBA00012736"/>
    </source>
</evidence>
<organism evidence="19 20">
    <name type="scientific">Malus domestica</name>
    <name type="common">Apple</name>
    <name type="synonym">Pyrus malus</name>
    <dbReference type="NCBI Taxonomy" id="3750"/>
    <lineage>
        <taxon>Eukaryota</taxon>
        <taxon>Viridiplantae</taxon>
        <taxon>Streptophyta</taxon>
        <taxon>Embryophyta</taxon>
        <taxon>Tracheophyta</taxon>
        <taxon>Spermatophyta</taxon>
        <taxon>Magnoliopsida</taxon>
        <taxon>eudicotyledons</taxon>
        <taxon>Gunneridae</taxon>
        <taxon>Pentapetalae</taxon>
        <taxon>rosids</taxon>
        <taxon>fabids</taxon>
        <taxon>Rosales</taxon>
        <taxon>Rosaceae</taxon>
        <taxon>Amygdaloideae</taxon>
        <taxon>Maleae</taxon>
        <taxon>Malus</taxon>
    </lineage>
</organism>
<dbReference type="GO" id="GO:0005829">
    <property type="term" value="C:cytosol"/>
    <property type="evidence" value="ECO:0007669"/>
    <property type="project" value="InterPro"/>
</dbReference>
<keyword evidence="8" id="KW-0645">Protease</keyword>
<evidence type="ECO:0000256" key="7">
    <source>
        <dbReference type="ARBA" id="ARBA00022525"/>
    </source>
</evidence>
<sequence>MGSEGPKRVVVHVSGFKKFQGVAENPTEIIVSNLRGFVEKRGLSAGLILGNCDVLETAGDGARPALYKAMESGISATGSNGNEQVVWLHLGVNSAAVKFSVERRAVNEATFRCPDELGWQPQQRLIVPEDGGITRARKTCCSIEAILKILKNRGYDAAISDDAGRFVCNYVYYHSLRFAEEKGHKSLFVHVPLFSRIDEETQMRFVAYLLEAIAATFSLRRGAWPMRITSTNFNVATASSTSSSLRLNSYFEPSVRDLVYSINRKIDGLIKSGDLNTALKLFDEMPVYDVVTYNMLISGHGRHGFPEQAFHFYAEMVSQGIRESASTFSSVLGVCNDAGFCREGMQVHCRVVSLGFGLNLYVGGSLVDLYLHMGLDNVALKLFDELPYRNVAVWNLLLRGFCELGRLDELCGVFSTMEFDGVDPNGLTYCYLIRGCSNGRLLDEGKQLHCLVVKDGWVESNVFVANALVDLYSACGSLIDATEAFEAIQMEDVISWNSIIWVCAENGLLLDALKLFVEMQFWEKRPSIRSFIGFLNLASRTENIELGKQMHSYVLKSGFGHGGSVHVQSALIDMYGKCVDIESSVSIYESVGEKTLESCNSLMTSLLHCGVIEDVVEMFGLMVDKGIGLDEVTLSTTLKALSISALASSGSCKLVHCCAIKSGFGSDIAVSCSLIDAYARCGHVKLSRQVFEQLPSPNVICFTSLIHGYARNGTGSEGLDLLQEMISKGLKPDQVTILGVLSGCNHSGLVKEARFVFDSMKKLYDISPDRKHFSCMVDLLGRAGMLEEAEDLLQQAPVNGDCVMWSSLLRSCRIHKNETVGRRTVKTLLLELDVEDPEIWLQASNFYSEIGEFDTAMQIREIAIARKVKWEMGHSLIETSMDNLFAVFVFGMLIAVFGVARDVVCDNMSMLHELESFNIEEDNELNVFDIPTWKSERGSKTLVNVDSFGAAGDGVSDDTQAFQKAWGIACNTTKAVFLVPQGRRYLVNATKFQGPCADNLIIQIEGTIVAPDEPNNWDPNFPRTWLDFTKLNGVLFQGHGVIDGSGSKWWAASCKTNKTNAFTIDKSSAINVKGITIKNAQQMNFVISQCDAVRVNAVQVSAPGDSPNTDGIHITASTNVILQDCKIGTGDDCVSIVNGTSGIKMKRIFCGPGHGISIGSLGKDNSTAMVTKVVLDTAYLRETTNGLRIKTWQGGAGYVRGVRFQNVKMENVSNPIIIDQFYCDSPKTCQNLTSAVQITQVMYKNIYGTTKSAKAMKFACSDTVPCRNIVLTDVNLEKEDGQVETYCNSAQGFGYGIVHPSAECLNSHDKETSEAELADLTTADIVHTEL</sequence>
<dbReference type="GO" id="GO:0003723">
    <property type="term" value="F:RNA binding"/>
    <property type="evidence" value="ECO:0007669"/>
    <property type="project" value="InterPro"/>
</dbReference>
<dbReference type="GO" id="GO:0006508">
    <property type="term" value="P:proteolysis"/>
    <property type="evidence" value="ECO:0007669"/>
    <property type="project" value="UniProtKB-KW"/>
</dbReference>
<dbReference type="InterPro" id="IPR000816">
    <property type="entry name" value="Peptidase_C15"/>
</dbReference>
<dbReference type="NCBIfam" id="TIGR00756">
    <property type="entry name" value="PPR"/>
    <property type="match status" value="4"/>
</dbReference>
<dbReference type="SUPFAM" id="SSF48452">
    <property type="entry name" value="TPR-like"/>
    <property type="match status" value="1"/>
</dbReference>
<comment type="catalytic activity">
    <reaction evidence="15">
        <text>(1,4-alpha-D-galacturonosyl)n+m + H2O = (1,4-alpha-D-galacturonosyl)n + (1,4-alpha-D-galacturonosyl)m.</text>
        <dbReference type="EC" id="3.2.1.15"/>
    </reaction>
</comment>
<dbReference type="FunFam" id="3.40.630.20:FF:000003">
    <property type="entry name" value="Pyrrolidone-carboxylate peptidase isoform A"/>
    <property type="match status" value="1"/>
</dbReference>
<dbReference type="GO" id="GO:0016920">
    <property type="term" value="F:pyroglutamyl-peptidase activity"/>
    <property type="evidence" value="ECO:0007669"/>
    <property type="project" value="InterPro"/>
</dbReference>
<dbReference type="PROSITE" id="PS51375">
    <property type="entry name" value="PPR"/>
    <property type="match status" value="5"/>
</dbReference>
<dbReference type="Pfam" id="PF01535">
    <property type="entry name" value="PPR"/>
    <property type="match status" value="5"/>
</dbReference>
<comment type="subcellular location">
    <subcellularLocation>
        <location evidence="1">Secreted</location>
        <location evidence="1">Cell wall</location>
    </subcellularLocation>
</comment>
<feature type="repeat" description="PPR" evidence="16">
    <location>
        <begin position="492"/>
        <end position="526"/>
    </location>
</feature>
<dbReference type="GO" id="GO:0071555">
    <property type="term" value="P:cell wall organization"/>
    <property type="evidence" value="ECO:0007669"/>
    <property type="project" value="UniProtKB-KW"/>
</dbReference>
<dbReference type="InterPro" id="IPR002885">
    <property type="entry name" value="PPR_rpt"/>
</dbReference>
<evidence type="ECO:0000313" key="20">
    <source>
        <dbReference type="Proteomes" id="UP000290289"/>
    </source>
</evidence>
<dbReference type="GO" id="GO:0004650">
    <property type="term" value="F:polygalacturonase activity"/>
    <property type="evidence" value="ECO:0007669"/>
    <property type="project" value="UniProtKB-EC"/>
</dbReference>
<keyword evidence="13 18" id="KW-0326">Glycosidase</keyword>
<keyword evidence="14" id="KW-0961">Cell wall biogenesis/degradation</keyword>
<dbReference type="Pfam" id="PF13041">
    <property type="entry name" value="PPR_2"/>
    <property type="match status" value="3"/>
</dbReference>
<evidence type="ECO:0000256" key="5">
    <source>
        <dbReference type="ARBA" id="ARBA00022490"/>
    </source>
</evidence>
<evidence type="ECO:0000256" key="3">
    <source>
        <dbReference type="ARBA" id="ARBA00008834"/>
    </source>
</evidence>
<evidence type="ECO:0000256" key="1">
    <source>
        <dbReference type="ARBA" id="ARBA00004191"/>
    </source>
</evidence>
<evidence type="ECO:0000313" key="19">
    <source>
        <dbReference type="EMBL" id="RXH69738.1"/>
    </source>
</evidence>
<evidence type="ECO:0000256" key="10">
    <source>
        <dbReference type="ARBA" id="ARBA00022737"/>
    </source>
</evidence>
<feature type="repeat" description="PPR" evidence="16">
    <location>
        <begin position="698"/>
        <end position="732"/>
    </location>
</feature>
<keyword evidence="20" id="KW-1185">Reference proteome</keyword>
<dbReference type="Gene3D" id="3.40.630.20">
    <property type="entry name" value="Peptidase C15, pyroglutamyl peptidase I-like"/>
    <property type="match status" value="1"/>
</dbReference>
<evidence type="ECO:0000256" key="14">
    <source>
        <dbReference type="ARBA" id="ARBA00023316"/>
    </source>
</evidence>
<evidence type="ECO:0000256" key="9">
    <source>
        <dbReference type="ARBA" id="ARBA00022729"/>
    </source>
</evidence>
<dbReference type="InterPro" id="IPR011050">
    <property type="entry name" value="Pectin_lyase_fold/virulence"/>
</dbReference>
<evidence type="ECO:0000256" key="2">
    <source>
        <dbReference type="ARBA" id="ARBA00006641"/>
    </source>
</evidence>
<comment type="similarity">
    <text evidence="2">Belongs to the peptidase C15 family.</text>
</comment>
<evidence type="ECO:0000256" key="17">
    <source>
        <dbReference type="PROSITE-ProRule" id="PRU10052"/>
    </source>
</evidence>
<evidence type="ECO:0000256" key="18">
    <source>
        <dbReference type="RuleBase" id="RU361169"/>
    </source>
</evidence>
<evidence type="ECO:0000256" key="8">
    <source>
        <dbReference type="ARBA" id="ARBA00022670"/>
    </source>
</evidence>
<dbReference type="Pfam" id="PF01470">
    <property type="entry name" value="Peptidase_C15"/>
    <property type="match status" value="1"/>
</dbReference>
<reference evidence="19 20" key="1">
    <citation type="submission" date="2018-10" db="EMBL/GenBank/DDBJ databases">
        <title>A high-quality apple genome assembly.</title>
        <authorList>
            <person name="Hu J."/>
        </authorList>
    </citation>
    <scope>NUCLEOTIDE SEQUENCE [LARGE SCALE GENOMIC DNA]</scope>
    <source>
        <strain evidence="20">cv. HFTH1</strain>
        <tissue evidence="19">Young leaf</tissue>
    </source>
</reference>
<dbReference type="Gene3D" id="2.160.20.10">
    <property type="entry name" value="Single-stranded right-handed beta-helix, Pectin lyase-like"/>
    <property type="match status" value="1"/>
</dbReference>
<evidence type="ECO:0000256" key="16">
    <source>
        <dbReference type="PROSITE-ProRule" id="PRU00708"/>
    </source>
</evidence>
<dbReference type="Pfam" id="PF00295">
    <property type="entry name" value="Glyco_hydro_28"/>
    <property type="match status" value="1"/>
</dbReference>
<keyword evidence="10" id="KW-0677">Repeat</keyword>
<dbReference type="PROSITE" id="PS00502">
    <property type="entry name" value="POLYGALACTURONASE"/>
    <property type="match status" value="1"/>
</dbReference>
<dbReference type="InterPro" id="IPR012334">
    <property type="entry name" value="Pectin_lyas_fold"/>
</dbReference>
<keyword evidence="6" id="KW-0134">Cell wall</keyword>
<evidence type="ECO:0000256" key="6">
    <source>
        <dbReference type="ARBA" id="ARBA00022512"/>
    </source>
</evidence>
<dbReference type="SUPFAM" id="SSF51126">
    <property type="entry name" value="Pectin lyase-like"/>
    <property type="match status" value="1"/>
</dbReference>
<keyword evidence="11 18" id="KW-0378">Hydrolase</keyword>
<proteinExistence type="inferred from homology"/>
<dbReference type="InterPro" id="IPR011990">
    <property type="entry name" value="TPR-like_helical_dom_sf"/>
</dbReference>
<evidence type="ECO:0000256" key="12">
    <source>
        <dbReference type="ARBA" id="ARBA00022807"/>
    </source>
</evidence>
<comment type="similarity">
    <text evidence="3 18">Belongs to the glycosyl hydrolase 28 family.</text>
</comment>
<dbReference type="Gene3D" id="1.25.40.10">
    <property type="entry name" value="Tetratricopeptide repeat domain"/>
    <property type="match status" value="5"/>
</dbReference>
<keyword evidence="7" id="KW-0964">Secreted</keyword>
<gene>
    <name evidence="19" type="ORF">DVH24_006994</name>
</gene>
<accession>A0A498HE52</accession>
<feature type="repeat" description="PPR" evidence="16">
    <location>
        <begin position="390"/>
        <end position="424"/>
    </location>
</feature>
<dbReference type="InterPro" id="IPR046960">
    <property type="entry name" value="PPR_At4g14850-like_plant"/>
</dbReference>
<evidence type="ECO:0000256" key="11">
    <source>
        <dbReference type="ARBA" id="ARBA00022801"/>
    </source>
</evidence>
<keyword evidence="5" id="KW-0963">Cytoplasm</keyword>
<dbReference type="FunFam" id="1.25.40.10:FF:000090">
    <property type="entry name" value="Pentatricopeptide repeat-containing protein, chloroplastic"/>
    <property type="match status" value="1"/>
</dbReference>
<feature type="repeat" description="PPR" evidence="16">
    <location>
        <begin position="289"/>
        <end position="323"/>
    </location>
</feature>
<dbReference type="InterPro" id="IPR016125">
    <property type="entry name" value="Peptidase_C15-like"/>
</dbReference>
<protein>
    <recommendedName>
        <fullName evidence="4">endo-polygalacturonase</fullName>
        <ecNumber evidence="4">3.2.1.15</ecNumber>
    </recommendedName>
</protein>
<feature type="active site" evidence="17">
    <location>
        <position position="1154"/>
    </location>
</feature>
<dbReference type="STRING" id="3750.A0A498HE52"/>
<evidence type="ECO:0000256" key="15">
    <source>
        <dbReference type="ARBA" id="ARBA00034074"/>
    </source>
</evidence>
<dbReference type="InterPro" id="IPR036440">
    <property type="entry name" value="Peptidase_C15-like_sf"/>
</dbReference>
<keyword evidence="9" id="KW-0732">Signal</keyword>
<dbReference type="GO" id="GO:0005975">
    <property type="term" value="P:carbohydrate metabolic process"/>
    <property type="evidence" value="ECO:0007669"/>
    <property type="project" value="InterPro"/>
</dbReference>
<dbReference type="EMBL" id="RDQH01000342">
    <property type="protein sequence ID" value="RXH69738.1"/>
    <property type="molecule type" value="Genomic_DNA"/>
</dbReference>